<dbReference type="InterPro" id="IPR013767">
    <property type="entry name" value="PAS_fold"/>
</dbReference>
<evidence type="ECO:0000256" key="8">
    <source>
        <dbReference type="ARBA" id="ARBA00023012"/>
    </source>
</evidence>
<feature type="domain" description="Histidine kinase" evidence="9">
    <location>
        <begin position="637"/>
        <end position="859"/>
    </location>
</feature>
<dbReference type="InterPro" id="IPR005467">
    <property type="entry name" value="His_kinase_dom"/>
</dbReference>
<evidence type="ECO:0000256" key="5">
    <source>
        <dbReference type="ARBA" id="ARBA00022741"/>
    </source>
</evidence>
<feature type="domain" description="PAC" evidence="11">
    <location>
        <begin position="441"/>
        <end position="492"/>
    </location>
</feature>
<dbReference type="Pfam" id="PF00512">
    <property type="entry name" value="HisKA"/>
    <property type="match status" value="1"/>
</dbReference>
<dbReference type="Pfam" id="PF00989">
    <property type="entry name" value="PAS"/>
    <property type="match status" value="1"/>
</dbReference>
<keyword evidence="5" id="KW-0547">Nucleotide-binding</keyword>
<feature type="domain" description="PAC" evidence="11">
    <location>
        <begin position="195"/>
        <end position="247"/>
    </location>
</feature>
<dbReference type="SUPFAM" id="SSF55785">
    <property type="entry name" value="PYP-like sensor domain (PAS domain)"/>
    <property type="match status" value="5"/>
</dbReference>
<feature type="domain" description="PAS" evidence="10">
    <location>
        <begin position="493"/>
        <end position="568"/>
    </location>
</feature>
<dbReference type="InterPro" id="IPR003661">
    <property type="entry name" value="HisK_dim/P_dom"/>
</dbReference>
<accession>A0ABT6TUP2</accession>
<dbReference type="PROSITE" id="PS50113">
    <property type="entry name" value="PAC"/>
    <property type="match status" value="3"/>
</dbReference>
<dbReference type="SMART" id="SM00086">
    <property type="entry name" value="PAC"/>
    <property type="match status" value="4"/>
</dbReference>
<dbReference type="Gene3D" id="1.10.287.130">
    <property type="match status" value="1"/>
</dbReference>
<gene>
    <name evidence="12" type="ORF">KB449_33605</name>
</gene>
<evidence type="ECO:0000256" key="7">
    <source>
        <dbReference type="ARBA" id="ARBA00022840"/>
    </source>
</evidence>
<dbReference type="InterPro" id="IPR000700">
    <property type="entry name" value="PAS-assoc_C"/>
</dbReference>
<dbReference type="SUPFAM" id="SSF55874">
    <property type="entry name" value="ATPase domain of HSP90 chaperone/DNA topoisomerase II/histidine kinase"/>
    <property type="match status" value="1"/>
</dbReference>
<feature type="domain" description="PAS" evidence="10">
    <location>
        <begin position="127"/>
        <end position="194"/>
    </location>
</feature>
<dbReference type="PROSITE" id="PS50112">
    <property type="entry name" value="PAS"/>
    <property type="match status" value="3"/>
</dbReference>
<name>A0ABT6TUP2_9BACL</name>
<dbReference type="PANTHER" id="PTHR43047:SF72">
    <property type="entry name" value="OSMOSENSING HISTIDINE PROTEIN KINASE SLN1"/>
    <property type="match status" value="1"/>
</dbReference>
<dbReference type="CDD" id="cd00130">
    <property type="entry name" value="PAS"/>
    <property type="match status" value="5"/>
</dbReference>
<dbReference type="Gene3D" id="3.30.450.20">
    <property type="entry name" value="PAS domain"/>
    <property type="match status" value="5"/>
</dbReference>
<dbReference type="SMART" id="SM00388">
    <property type="entry name" value="HisKA"/>
    <property type="match status" value="1"/>
</dbReference>
<organism evidence="12 13">
    <name type="scientific">Cohnella hashimotonis</name>
    <dbReference type="NCBI Taxonomy" id="2826895"/>
    <lineage>
        <taxon>Bacteria</taxon>
        <taxon>Bacillati</taxon>
        <taxon>Bacillota</taxon>
        <taxon>Bacilli</taxon>
        <taxon>Bacillales</taxon>
        <taxon>Paenibacillaceae</taxon>
        <taxon>Cohnella</taxon>
    </lineage>
</organism>
<protein>
    <recommendedName>
        <fullName evidence="2">histidine kinase</fullName>
        <ecNumber evidence="2">2.7.13.3</ecNumber>
    </recommendedName>
</protein>
<dbReference type="InterPro" id="IPR036097">
    <property type="entry name" value="HisK_dim/P_sf"/>
</dbReference>
<dbReference type="RefSeq" id="WP_282912517.1">
    <property type="nucleotide sequence ID" value="NZ_JAGRPV010000001.1"/>
</dbReference>
<keyword evidence="8" id="KW-0902">Two-component regulatory system</keyword>
<evidence type="ECO:0000313" key="13">
    <source>
        <dbReference type="Proteomes" id="UP001161691"/>
    </source>
</evidence>
<dbReference type="Gene3D" id="3.30.565.10">
    <property type="entry name" value="Histidine kinase-like ATPase, C-terminal domain"/>
    <property type="match status" value="1"/>
</dbReference>
<reference evidence="12" key="1">
    <citation type="submission" date="2023-04" db="EMBL/GenBank/DDBJ databases">
        <title>Comparative genomic analysis of Cohnella hashimotonis sp. nov., isolated from the International Space Station.</title>
        <authorList>
            <person name="Venkateswaran K."/>
            <person name="Simpson A."/>
        </authorList>
    </citation>
    <scope>NUCLEOTIDE SEQUENCE</scope>
    <source>
        <strain evidence="12">F6_2S_P_1</strain>
    </source>
</reference>
<comment type="catalytic activity">
    <reaction evidence="1">
        <text>ATP + protein L-histidine = ADP + protein N-phospho-L-histidine.</text>
        <dbReference type="EC" id="2.7.13.3"/>
    </reaction>
</comment>
<dbReference type="InterPro" id="IPR036890">
    <property type="entry name" value="HATPase_C_sf"/>
</dbReference>
<dbReference type="CDD" id="cd00082">
    <property type="entry name" value="HisKA"/>
    <property type="match status" value="1"/>
</dbReference>
<dbReference type="SMART" id="SM00091">
    <property type="entry name" value="PAS"/>
    <property type="match status" value="5"/>
</dbReference>
<proteinExistence type="predicted"/>
<dbReference type="EC" id="2.7.13.3" evidence="2"/>
<evidence type="ECO:0000256" key="1">
    <source>
        <dbReference type="ARBA" id="ARBA00000085"/>
    </source>
</evidence>
<dbReference type="NCBIfam" id="TIGR00229">
    <property type="entry name" value="sensory_box"/>
    <property type="match status" value="4"/>
</dbReference>
<evidence type="ECO:0000313" key="12">
    <source>
        <dbReference type="EMBL" id="MDI4649913.1"/>
    </source>
</evidence>
<keyword evidence="4" id="KW-0808">Transferase</keyword>
<keyword evidence="7" id="KW-0067">ATP-binding</keyword>
<dbReference type="Proteomes" id="UP001161691">
    <property type="component" value="Unassembled WGS sequence"/>
</dbReference>
<dbReference type="InterPro" id="IPR004358">
    <property type="entry name" value="Sig_transdc_His_kin-like_C"/>
</dbReference>
<dbReference type="InterPro" id="IPR003594">
    <property type="entry name" value="HATPase_dom"/>
</dbReference>
<sequence>MNQSLPYEQLYRQSPLGTAFLSPDGAVLIGVNPAFCEMLSYSEEELQGMPYAQLAIHVPGEHAERVASLLDGSLPILAFKETYARKDGSAVSARLHLFPIKSEGIVRGLAVQATEVIRTESSDSLSEETILRLVLDHAQDLITISTPDGITRYVSPAIHSVLGYEPAELIGRNNAALYHPDDVKQLQAQPLRDIGAFECRVRHRDGHYLCFETTFEMLRTPDGALDKIVGIGRDITARKKFEDNLAEAQRMARIGSWEWDIAAGRFSCSVEMHRMFEARIDRHRIDLEAFIACLHPDDRSGVRARLQEALKGGFHEAEFRIVTLGGDTRLIHARVQALRVPDSDEVDRLLGTLQDITESRKMEAQLRESEQRYKSLFDYNPSGVYSFDLAGNFTSLNGSLEKMLGYTREELMPGSFVHLVYPPDLPRTQANFNRAAQGEPHNYEAVVLHKDGSLLDLAVTNVPIFVDDRVVGVFGIASDITERNRHMEQIEKLSSEHALILNSVSEGIFGVDRDGRGIFLNPPGARMLGCEPELFAGTPYQETVYHTRADGSAYAEGKSPIHQTIRDGQPRAAREDIFWRTDGSSFLADYRVTPIVDRGEIRGAVVVWRDITSEVEVLKAKESAERADHAKSEFLAIMSHELRTPMNGIMGMTDLLLDTPLSESQREYAEIVMKSSRSLLRILNDILDFSKIEAGKLDLECESVVSAQLLESVRELFAVKADEKGIALDVRIADGTPETFDGDAARIRQVLVNLVGNAVKFTESGSVTVRLRRVRNEELAADMLEFEVEDTGIGIPADKLDRLFHSFSQLHPAFNRKYGGTGLGLAICKRLVELMGGRIEAHSEEGAGSLFRFTLLASCDLKHR</sequence>
<dbReference type="InterPro" id="IPR000014">
    <property type="entry name" value="PAS"/>
</dbReference>
<keyword evidence="6" id="KW-0418">Kinase</keyword>
<dbReference type="Pfam" id="PF08447">
    <property type="entry name" value="PAS_3"/>
    <property type="match status" value="3"/>
</dbReference>
<keyword evidence="13" id="KW-1185">Reference proteome</keyword>
<dbReference type="PROSITE" id="PS50109">
    <property type="entry name" value="HIS_KIN"/>
    <property type="match status" value="1"/>
</dbReference>
<evidence type="ECO:0000256" key="6">
    <source>
        <dbReference type="ARBA" id="ARBA00022777"/>
    </source>
</evidence>
<comment type="caution">
    <text evidence="12">The sequence shown here is derived from an EMBL/GenBank/DDBJ whole genome shotgun (WGS) entry which is preliminary data.</text>
</comment>
<keyword evidence="3" id="KW-0597">Phosphoprotein</keyword>
<evidence type="ECO:0000256" key="3">
    <source>
        <dbReference type="ARBA" id="ARBA00022553"/>
    </source>
</evidence>
<dbReference type="PRINTS" id="PR00344">
    <property type="entry name" value="BCTRLSENSOR"/>
</dbReference>
<evidence type="ECO:0000259" key="10">
    <source>
        <dbReference type="PROSITE" id="PS50112"/>
    </source>
</evidence>
<dbReference type="Pfam" id="PF02518">
    <property type="entry name" value="HATPase_c"/>
    <property type="match status" value="1"/>
</dbReference>
<evidence type="ECO:0000256" key="4">
    <source>
        <dbReference type="ARBA" id="ARBA00022679"/>
    </source>
</evidence>
<dbReference type="Pfam" id="PF13426">
    <property type="entry name" value="PAS_9"/>
    <property type="match status" value="1"/>
</dbReference>
<feature type="domain" description="PAC" evidence="11">
    <location>
        <begin position="315"/>
        <end position="368"/>
    </location>
</feature>
<dbReference type="CDD" id="cd16922">
    <property type="entry name" value="HATPase_EvgS-ArcB-TorS-like"/>
    <property type="match status" value="1"/>
</dbReference>
<dbReference type="Gene3D" id="2.10.70.100">
    <property type="match status" value="1"/>
</dbReference>
<evidence type="ECO:0000256" key="2">
    <source>
        <dbReference type="ARBA" id="ARBA00012438"/>
    </source>
</evidence>
<dbReference type="InterPro" id="IPR035965">
    <property type="entry name" value="PAS-like_dom_sf"/>
</dbReference>
<dbReference type="InterPro" id="IPR013655">
    <property type="entry name" value="PAS_fold_3"/>
</dbReference>
<dbReference type="SUPFAM" id="SSF47384">
    <property type="entry name" value="Homodimeric domain of signal transducing histidine kinase"/>
    <property type="match status" value="1"/>
</dbReference>
<evidence type="ECO:0000259" key="11">
    <source>
        <dbReference type="PROSITE" id="PS50113"/>
    </source>
</evidence>
<feature type="domain" description="PAS" evidence="10">
    <location>
        <begin position="369"/>
        <end position="439"/>
    </location>
</feature>
<dbReference type="PANTHER" id="PTHR43047">
    <property type="entry name" value="TWO-COMPONENT HISTIDINE PROTEIN KINASE"/>
    <property type="match status" value="1"/>
</dbReference>
<dbReference type="InterPro" id="IPR001610">
    <property type="entry name" value="PAC"/>
</dbReference>
<evidence type="ECO:0000259" key="9">
    <source>
        <dbReference type="PROSITE" id="PS50109"/>
    </source>
</evidence>
<dbReference type="EMBL" id="JAGRPV010000001">
    <property type="protein sequence ID" value="MDI4649913.1"/>
    <property type="molecule type" value="Genomic_DNA"/>
</dbReference>
<dbReference type="SMART" id="SM00387">
    <property type="entry name" value="HATPase_c"/>
    <property type="match status" value="1"/>
</dbReference>